<protein>
    <submittedName>
        <fullName evidence="6">Cyclopropane-fatty-acyl-phospholipid synthase</fullName>
    </submittedName>
</protein>
<dbReference type="InterPro" id="IPR029063">
    <property type="entry name" value="SAM-dependent_MTases_sf"/>
</dbReference>
<proteinExistence type="inferred from homology"/>
<evidence type="ECO:0000256" key="5">
    <source>
        <dbReference type="ARBA" id="ARBA00023098"/>
    </source>
</evidence>
<evidence type="ECO:0000256" key="2">
    <source>
        <dbReference type="ARBA" id="ARBA00022603"/>
    </source>
</evidence>
<dbReference type="SUPFAM" id="SSF53335">
    <property type="entry name" value="S-adenosyl-L-methionine-dependent methyltransferases"/>
    <property type="match status" value="1"/>
</dbReference>
<keyword evidence="5" id="KW-0443">Lipid metabolism</keyword>
<sequence>MLLDPMLRRLIKIGDLTVIDAEGATHRFQGEGGPKATIRLHDKALEREILLRPDPTVGDAYMDGRLTIEEGDLLDFIMIAFENSQRINWNFGGVAGAKSFLDRLLRRFHSWNSKRAAQNNISRHYDLSGALYELFLDEERSYTMAYFPTGRETIEEAQRNKELHLASKLALKPGHSVIDLGCGWGTLGLFLARNYDVEVTGVTLSIEQCRWANDRARALGLEKRARFLHQDYRDAEGRFDRVVSVGMLEHVGISDFPTFFSKTRDLLKDDGVAVIHSIGRAAGPGFTSHWIRKHIFPGGYIPALSEVVPSIERLGLWITDVEILRLHYAETLRLWRQKFHQNEDKVKALYDERFVRMWDFYLAGAEGFFRAQDGMNFQIQMTRERSTLPLTRDYMLDHERSRLRQNGAPDVRVAAE</sequence>
<keyword evidence="3" id="KW-0808">Transferase</keyword>
<evidence type="ECO:0000256" key="4">
    <source>
        <dbReference type="ARBA" id="ARBA00022691"/>
    </source>
</evidence>
<evidence type="ECO:0000313" key="7">
    <source>
        <dbReference type="Proteomes" id="UP000197065"/>
    </source>
</evidence>
<dbReference type="OrthoDB" id="9782855at2"/>
<keyword evidence="2" id="KW-0489">Methyltransferase</keyword>
<accession>A0A212QPZ8</accession>
<dbReference type="RefSeq" id="WP_088560098.1">
    <property type="nucleotide sequence ID" value="NZ_FYEH01000002.1"/>
</dbReference>
<comment type="similarity">
    <text evidence="1">Belongs to the CFA/CMAS family.</text>
</comment>
<gene>
    <name evidence="6" type="ORF">SAMN07250955_102246</name>
</gene>
<dbReference type="EMBL" id="FYEH01000002">
    <property type="protein sequence ID" value="SNB61449.1"/>
    <property type="molecule type" value="Genomic_DNA"/>
</dbReference>
<dbReference type="InterPro" id="IPR050723">
    <property type="entry name" value="CFA/CMAS"/>
</dbReference>
<evidence type="ECO:0000256" key="1">
    <source>
        <dbReference type="ARBA" id="ARBA00010815"/>
    </source>
</evidence>
<evidence type="ECO:0000256" key="3">
    <source>
        <dbReference type="ARBA" id="ARBA00022679"/>
    </source>
</evidence>
<keyword evidence="7" id="KW-1185">Reference proteome</keyword>
<dbReference type="PANTHER" id="PTHR43667">
    <property type="entry name" value="CYCLOPROPANE-FATTY-ACYL-PHOSPHOLIPID SYNTHASE"/>
    <property type="match status" value="1"/>
</dbReference>
<dbReference type="GO" id="GO:0008168">
    <property type="term" value="F:methyltransferase activity"/>
    <property type="evidence" value="ECO:0007669"/>
    <property type="project" value="UniProtKB-KW"/>
</dbReference>
<dbReference type="GO" id="GO:0032259">
    <property type="term" value="P:methylation"/>
    <property type="evidence" value="ECO:0007669"/>
    <property type="project" value="UniProtKB-KW"/>
</dbReference>
<reference evidence="6 7" key="1">
    <citation type="submission" date="2017-06" db="EMBL/GenBank/DDBJ databases">
        <authorList>
            <person name="Kim H.J."/>
            <person name="Triplett B.A."/>
        </authorList>
    </citation>
    <scope>NUCLEOTIDE SEQUENCE [LARGE SCALE GENOMIC DNA]</scope>
    <source>
        <strain evidence="6 7">B29T1</strain>
    </source>
</reference>
<dbReference type="CDD" id="cd02440">
    <property type="entry name" value="AdoMet_MTases"/>
    <property type="match status" value="1"/>
</dbReference>
<organism evidence="6 7">
    <name type="scientific">Arboricoccus pini</name>
    <dbReference type="NCBI Taxonomy" id="1963835"/>
    <lineage>
        <taxon>Bacteria</taxon>
        <taxon>Pseudomonadati</taxon>
        <taxon>Pseudomonadota</taxon>
        <taxon>Alphaproteobacteria</taxon>
        <taxon>Geminicoccales</taxon>
        <taxon>Geminicoccaceae</taxon>
        <taxon>Arboricoccus</taxon>
    </lineage>
</organism>
<dbReference type="Proteomes" id="UP000197065">
    <property type="component" value="Unassembled WGS sequence"/>
</dbReference>
<dbReference type="Pfam" id="PF02353">
    <property type="entry name" value="CMAS"/>
    <property type="match status" value="1"/>
</dbReference>
<keyword evidence="4" id="KW-0949">S-adenosyl-L-methionine</keyword>
<dbReference type="InterPro" id="IPR003333">
    <property type="entry name" value="CMAS"/>
</dbReference>
<name>A0A212QPZ8_9PROT</name>
<evidence type="ECO:0000313" key="6">
    <source>
        <dbReference type="EMBL" id="SNB61449.1"/>
    </source>
</evidence>
<dbReference type="GO" id="GO:0008610">
    <property type="term" value="P:lipid biosynthetic process"/>
    <property type="evidence" value="ECO:0007669"/>
    <property type="project" value="InterPro"/>
</dbReference>
<dbReference type="PANTHER" id="PTHR43667:SF1">
    <property type="entry name" value="CYCLOPROPANE-FATTY-ACYL-PHOSPHOLIPID SYNTHASE"/>
    <property type="match status" value="1"/>
</dbReference>
<dbReference type="Gene3D" id="3.40.50.150">
    <property type="entry name" value="Vaccinia Virus protein VP39"/>
    <property type="match status" value="1"/>
</dbReference>
<dbReference type="AlphaFoldDB" id="A0A212QPZ8"/>
<dbReference type="PIRSF" id="PIRSF003085">
    <property type="entry name" value="CMAS"/>
    <property type="match status" value="1"/>
</dbReference>